<dbReference type="Proteomes" id="UP000267223">
    <property type="component" value="Unassembled WGS sequence"/>
</dbReference>
<dbReference type="GO" id="GO:0005737">
    <property type="term" value="C:cytoplasm"/>
    <property type="evidence" value="ECO:0007669"/>
    <property type="project" value="TreeGrafter"/>
</dbReference>
<dbReference type="PRINTS" id="PR00069">
    <property type="entry name" value="ALDKETRDTASE"/>
</dbReference>
<dbReference type="SUPFAM" id="SSF51430">
    <property type="entry name" value="NAD(P)-linked oxidoreductase"/>
    <property type="match status" value="1"/>
</dbReference>
<evidence type="ECO:0000259" key="2">
    <source>
        <dbReference type="Pfam" id="PF00248"/>
    </source>
</evidence>
<reference evidence="3 4" key="1">
    <citation type="submission" date="2018-11" db="EMBL/GenBank/DDBJ databases">
        <title>Draft genome sequence of Ferruginibacter sp. BO-59.</title>
        <authorList>
            <person name="Im W.T."/>
        </authorList>
    </citation>
    <scope>NUCLEOTIDE SEQUENCE [LARGE SCALE GENOMIC DNA]</scope>
    <source>
        <strain evidence="3 4">BO-59</strain>
    </source>
</reference>
<evidence type="ECO:0000313" key="3">
    <source>
        <dbReference type="EMBL" id="RNI40113.1"/>
    </source>
</evidence>
<accession>A0A3M9NSC5</accession>
<dbReference type="PANTHER" id="PTHR43625">
    <property type="entry name" value="AFLATOXIN B1 ALDEHYDE REDUCTASE"/>
    <property type="match status" value="1"/>
</dbReference>
<dbReference type="InterPro" id="IPR036812">
    <property type="entry name" value="NAD(P)_OxRdtase_dom_sf"/>
</dbReference>
<gene>
    <name evidence="3" type="ORF">EFY79_02110</name>
</gene>
<dbReference type="Gene3D" id="3.20.20.100">
    <property type="entry name" value="NADP-dependent oxidoreductase domain"/>
    <property type="match status" value="1"/>
</dbReference>
<dbReference type="Pfam" id="PF00248">
    <property type="entry name" value="Aldo_ket_red"/>
    <property type="match status" value="1"/>
</dbReference>
<proteinExistence type="predicted"/>
<sequence>MNTKEITIAGESNHSLTVKRFGFGTMRLTGEGIWGEPANRAEALQILKRCITSGINFIDTADYYGEDVTNRLIAEALYPYPKDLVICTKVGAARKPDKSWIPFNRPENLRSSIENNLRTLKQEQITLVHFRVMPGSTVPFEESMQAMFDMQKEGKILHVGVSNVSPDELKTAMAIGNIATVENMYGHAQRTSLKMAHGGDSRGGEEVLTICEEHKIPLIPFFTLVHANSKKDERISTIAKKYNATDAQINLAWLLHRSPWLLPIPGTSSLQHFEENLKATEIKLSEEDMKFLE</sequence>
<dbReference type="InterPro" id="IPR023210">
    <property type="entry name" value="NADP_OxRdtase_dom"/>
</dbReference>
<organism evidence="3 4">
    <name type="scientific">Hanamia caeni</name>
    <dbReference type="NCBI Taxonomy" id="2294116"/>
    <lineage>
        <taxon>Bacteria</taxon>
        <taxon>Pseudomonadati</taxon>
        <taxon>Bacteroidota</taxon>
        <taxon>Chitinophagia</taxon>
        <taxon>Chitinophagales</taxon>
        <taxon>Chitinophagaceae</taxon>
        <taxon>Hanamia</taxon>
    </lineage>
</organism>
<evidence type="ECO:0000256" key="1">
    <source>
        <dbReference type="ARBA" id="ARBA00023002"/>
    </source>
</evidence>
<feature type="domain" description="NADP-dependent oxidoreductase" evidence="2">
    <location>
        <begin position="22"/>
        <end position="290"/>
    </location>
</feature>
<name>A0A3M9NSC5_9BACT</name>
<dbReference type="RefSeq" id="WP_123119003.1">
    <property type="nucleotide sequence ID" value="NZ_RJJR01000001.1"/>
</dbReference>
<dbReference type="InterPro" id="IPR050791">
    <property type="entry name" value="Aldo-Keto_reductase"/>
</dbReference>
<evidence type="ECO:0000313" key="4">
    <source>
        <dbReference type="Proteomes" id="UP000267223"/>
    </source>
</evidence>
<dbReference type="EMBL" id="RJJR01000001">
    <property type="protein sequence ID" value="RNI40113.1"/>
    <property type="molecule type" value="Genomic_DNA"/>
</dbReference>
<dbReference type="AlphaFoldDB" id="A0A3M9NSC5"/>
<dbReference type="CDD" id="cd19088">
    <property type="entry name" value="AKR_AKR13B1"/>
    <property type="match status" value="1"/>
</dbReference>
<keyword evidence="4" id="KW-1185">Reference proteome</keyword>
<dbReference type="PANTHER" id="PTHR43625:SF40">
    <property type="entry name" value="ALDO-KETO REDUCTASE YAKC [NADP(+)]"/>
    <property type="match status" value="1"/>
</dbReference>
<keyword evidence="1" id="KW-0560">Oxidoreductase</keyword>
<dbReference type="InterPro" id="IPR020471">
    <property type="entry name" value="AKR"/>
</dbReference>
<protein>
    <submittedName>
        <fullName evidence="3">Aldo/keto reductase</fullName>
    </submittedName>
</protein>
<dbReference type="OrthoDB" id="9773828at2"/>
<comment type="caution">
    <text evidence="3">The sequence shown here is derived from an EMBL/GenBank/DDBJ whole genome shotgun (WGS) entry which is preliminary data.</text>
</comment>
<dbReference type="GO" id="GO:0016491">
    <property type="term" value="F:oxidoreductase activity"/>
    <property type="evidence" value="ECO:0007669"/>
    <property type="project" value="UniProtKB-KW"/>
</dbReference>